<feature type="transmembrane region" description="Helical" evidence="2">
    <location>
        <begin position="133"/>
        <end position="153"/>
    </location>
</feature>
<dbReference type="GO" id="GO:0022857">
    <property type="term" value="F:transmembrane transporter activity"/>
    <property type="evidence" value="ECO:0007669"/>
    <property type="project" value="InterPro"/>
</dbReference>
<feature type="region of interest" description="Disordered" evidence="1">
    <location>
        <begin position="282"/>
        <end position="320"/>
    </location>
</feature>
<sequence length="583" mass="65261">MARLRSKIEKTFTLILSILENAFNSGIFYGWPSLVFILKQQQFFREGCDDVLSPDVVFSNDSFGYGTSSPEVTDSQYILSGNDSGHENGLDDPMLPCAYQDSKFQLVFTVAAFCMQGSVFPSGLLFDKIGTRFVRILFSFFILAGFLFLGFSTPEKANFLFPAGILIGIGGILMMVCSMQVSNLFGPNKATVMTLMSGCFDSSAVVMLIVKLSYEAGLPMSTAFFILAGATIFFNINTFILLPAKRIPWPLPSGYVQVKRGCGEVKEKEDEMTQEELDMKVTNGNGTASEKGKLNGEGAAVNRSDRRKSSGVKANGSTRRKSRVIQAEAEACKKQYFPTIRSCILSPLFWLLVAWISILQLRLIFMIGTLNPWLNRLSNNDEQVVSKYTNVFSLIQFCGFVVAPLGGLLLDRNKMTTGWFANKHLDKRSPYSDLKDTCFPLALTTILFTIFSVCIVIPKLELQYLTFIIQVVIRSFLYGLSVAVIPIMFPQEYFGTLFGVMGSFAGIFGLLQYPIFSILQNVLNSDPFILNICFIVFNLLTASLPIYIWMFVRRKEKQLKLEREEELIEEKYTILPPTSPTHV</sequence>
<dbReference type="Gene3D" id="1.20.1250.20">
    <property type="entry name" value="MFS general substrate transporter like domains"/>
    <property type="match status" value="2"/>
</dbReference>
<feature type="transmembrane region" description="Helical" evidence="2">
    <location>
        <begin position="464"/>
        <end position="489"/>
    </location>
</feature>
<reference evidence="4" key="1">
    <citation type="submission" date="2015-02" db="EMBL/GenBank/DDBJ databases">
        <title>Genome sequencing for Strongylocentrotus purpuratus.</title>
        <authorList>
            <person name="Murali S."/>
            <person name="Liu Y."/>
            <person name="Vee V."/>
            <person name="English A."/>
            <person name="Wang M."/>
            <person name="Skinner E."/>
            <person name="Han Y."/>
            <person name="Muzny D.M."/>
            <person name="Worley K.C."/>
            <person name="Gibbs R.A."/>
        </authorList>
    </citation>
    <scope>NUCLEOTIDE SEQUENCE</scope>
</reference>
<dbReference type="InterPro" id="IPR011701">
    <property type="entry name" value="MFS"/>
</dbReference>
<dbReference type="PANTHER" id="PTHR20765:SF1">
    <property type="entry name" value="EQUILIBRATIVE NUCLEOBASE TRANSPORTER 1"/>
    <property type="match status" value="1"/>
</dbReference>
<dbReference type="SUPFAM" id="SSF103473">
    <property type="entry name" value="MFS general substrate transporter"/>
    <property type="match status" value="1"/>
</dbReference>
<accession>A0A7M7P9L2</accession>
<evidence type="ECO:0000313" key="3">
    <source>
        <dbReference type="EnsemblMetazoa" id="XP_030848095"/>
    </source>
</evidence>
<dbReference type="InParanoid" id="A0A7M7P9L2"/>
<dbReference type="GeneID" id="100889901"/>
<feature type="transmembrane region" description="Helical" evidence="2">
    <location>
        <begin position="222"/>
        <end position="242"/>
    </location>
</feature>
<feature type="transmembrane region" description="Helical" evidence="2">
    <location>
        <begin position="528"/>
        <end position="552"/>
    </location>
</feature>
<evidence type="ECO:0000313" key="4">
    <source>
        <dbReference type="Proteomes" id="UP000007110"/>
    </source>
</evidence>
<feature type="transmembrane region" description="Helical" evidence="2">
    <location>
        <begin position="343"/>
        <end position="368"/>
    </location>
</feature>
<dbReference type="KEGG" id="spu:100889901"/>
<feature type="transmembrane region" description="Helical" evidence="2">
    <location>
        <begin position="388"/>
        <end position="410"/>
    </location>
</feature>
<feature type="transmembrane region" description="Helical" evidence="2">
    <location>
        <begin position="12"/>
        <end position="31"/>
    </location>
</feature>
<evidence type="ECO:0000256" key="2">
    <source>
        <dbReference type="SAM" id="Phobius"/>
    </source>
</evidence>
<keyword evidence="4" id="KW-1185">Reference proteome</keyword>
<keyword evidence="2" id="KW-0812">Transmembrane</keyword>
<organism evidence="3 4">
    <name type="scientific">Strongylocentrotus purpuratus</name>
    <name type="common">Purple sea urchin</name>
    <dbReference type="NCBI Taxonomy" id="7668"/>
    <lineage>
        <taxon>Eukaryota</taxon>
        <taxon>Metazoa</taxon>
        <taxon>Echinodermata</taxon>
        <taxon>Eleutherozoa</taxon>
        <taxon>Echinozoa</taxon>
        <taxon>Echinoidea</taxon>
        <taxon>Euechinoidea</taxon>
        <taxon>Echinacea</taxon>
        <taxon>Camarodonta</taxon>
        <taxon>Echinidea</taxon>
        <taxon>Strongylocentrotidae</taxon>
        <taxon>Strongylocentrotus</taxon>
    </lineage>
</organism>
<feature type="transmembrane region" description="Helical" evidence="2">
    <location>
        <begin position="496"/>
        <end position="516"/>
    </location>
</feature>
<dbReference type="AlphaFoldDB" id="A0A7M7P9L2"/>
<dbReference type="InterPro" id="IPR027197">
    <property type="entry name" value="SLC43A3"/>
</dbReference>
<dbReference type="RefSeq" id="XP_030848095.1">
    <property type="nucleotide sequence ID" value="XM_030992235.1"/>
</dbReference>
<evidence type="ECO:0008006" key="5">
    <source>
        <dbReference type="Google" id="ProtNLM"/>
    </source>
</evidence>
<reference evidence="3" key="2">
    <citation type="submission" date="2021-01" db="UniProtKB">
        <authorList>
            <consortium name="EnsemblMetazoa"/>
        </authorList>
    </citation>
    <scope>IDENTIFICATION</scope>
</reference>
<protein>
    <recommendedName>
        <fullName evidence="5">Solute carrier family 43 member 3</fullName>
    </recommendedName>
</protein>
<dbReference type="Proteomes" id="UP000007110">
    <property type="component" value="Unassembled WGS sequence"/>
</dbReference>
<dbReference type="Pfam" id="PF07690">
    <property type="entry name" value="MFS_1"/>
    <property type="match status" value="1"/>
</dbReference>
<proteinExistence type="predicted"/>
<evidence type="ECO:0000256" key="1">
    <source>
        <dbReference type="SAM" id="MobiDB-lite"/>
    </source>
</evidence>
<dbReference type="OMA" id="LNICFIV"/>
<feature type="transmembrane region" description="Helical" evidence="2">
    <location>
        <begin position="104"/>
        <end position="126"/>
    </location>
</feature>
<keyword evidence="2" id="KW-0472">Membrane</keyword>
<dbReference type="FunCoup" id="A0A7M7P9L2">
    <property type="interactions" value="189"/>
</dbReference>
<keyword evidence="2" id="KW-1133">Transmembrane helix</keyword>
<name>A0A7M7P9L2_STRPU</name>
<dbReference type="OrthoDB" id="330047at2759"/>
<dbReference type="InterPro" id="IPR036259">
    <property type="entry name" value="MFS_trans_sf"/>
</dbReference>
<dbReference type="EnsemblMetazoa" id="XM_030992235">
    <property type="protein sequence ID" value="XP_030848095"/>
    <property type="gene ID" value="LOC100889901"/>
</dbReference>
<feature type="transmembrane region" description="Helical" evidence="2">
    <location>
        <begin position="437"/>
        <end position="458"/>
    </location>
</feature>
<feature type="transmembrane region" description="Helical" evidence="2">
    <location>
        <begin position="159"/>
        <end position="178"/>
    </location>
</feature>
<feature type="transmembrane region" description="Helical" evidence="2">
    <location>
        <begin position="190"/>
        <end position="210"/>
    </location>
</feature>
<dbReference type="PANTHER" id="PTHR20765">
    <property type="entry name" value="SOLUTE CARRIER FAMILY 43 MEMBER 3-RELATED"/>
    <property type="match status" value="1"/>
</dbReference>